<keyword evidence="1" id="KW-0472">Membrane</keyword>
<dbReference type="EMBL" id="JH712068">
    <property type="protein sequence ID" value="EFO24111.1"/>
    <property type="molecule type" value="Genomic_DNA"/>
</dbReference>
<name>A0A1S0U2R5_LOALO</name>
<reference evidence="2" key="1">
    <citation type="submission" date="2012-04" db="EMBL/GenBank/DDBJ databases">
        <title>The Genome Sequence of Loa loa.</title>
        <authorList>
            <consortium name="The Broad Institute Genome Sequencing Platform"/>
            <consortium name="Broad Institute Genome Sequencing Center for Infectious Disease"/>
            <person name="Nutman T.B."/>
            <person name="Fink D.L."/>
            <person name="Russ C."/>
            <person name="Young S."/>
            <person name="Zeng Q."/>
            <person name="Gargeya S."/>
            <person name="Alvarado L."/>
            <person name="Berlin A."/>
            <person name="Chapman S.B."/>
            <person name="Chen Z."/>
            <person name="Freedman E."/>
            <person name="Gellesch M."/>
            <person name="Goldberg J."/>
            <person name="Griggs A."/>
            <person name="Gujja S."/>
            <person name="Heilman E.R."/>
            <person name="Heiman D."/>
            <person name="Howarth C."/>
            <person name="Mehta T."/>
            <person name="Neiman D."/>
            <person name="Pearson M."/>
            <person name="Roberts A."/>
            <person name="Saif S."/>
            <person name="Shea T."/>
            <person name="Shenoy N."/>
            <person name="Sisk P."/>
            <person name="Stolte C."/>
            <person name="Sykes S."/>
            <person name="White J."/>
            <person name="Yandava C."/>
            <person name="Haas B."/>
            <person name="Henn M.R."/>
            <person name="Nusbaum C."/>
            <person name="Birren B."/>
        </authorList>
    </citation>
    <scope>NUCLEOTIDE SEQUENCE [LARGE SCALE GENOMIC DNA]</scope>
</reference>
<proteinExistence type="predicted"/>
<dbReference type="RefSeq" id="XP_003139962.1">
    <property type="nucleotide sequence ID" value="XM_003139914.1"/>
</dbReference>
<dbReference type="AlphaFoldDB" id="A0A1S0U2R5"/>
<feature type="transmembrane region" description="Helical" evidence="1">
    <location>
        <begin position="27"/>
        <end position="45"/>
    </location>
</feature>
<dbReference type="KEGG" id="loa:LOAG_04377"/>
<dbReference type="CTD" id="9941777"/>
<dbReference type="GeneID" id="9941777"/>
<organism evidence="2">
    <name type="scientific">Loa loa</name>
    <name type="common">Eye worm</name>
    <name type="synonym">Filaria loa</name>
    <dbReference type="NCBI Taxonomy" id="7209"/>
    <lineage>
        <taxon>Eukaryota</taxon>
        <taxon>Metazoa</taxon>
        <taxon>Ecdysozoa</taxon>
        <taxon>Nematoda</taxon>
        <taxon>Chromadorea</taxon>
        <taxon>Rhabditida</taxon>
        <taxon>Spirurina</taxon>
        <taxon>Spiruromorpha</taxon>
        <taxon>Filarioidea</taxon>
        <taxon>Onchocercidae</taxon>
        <taxon>Loa</taxon>
    </lineage>
</organism>
<sequence length="111" mass="12342">MKLISDKFTAGQITEDRETVEADTRPVVLLSIVFILAALSPVLLIDEVLAVERPNTFADSSFGFATCSPEERFCELFQVKPSQQTKNQKLALSYRSNAINTPFSILSIMDI</sequence>
<protein>
    <submittedName>
        <fullName evidence="2">Uncharacterized protein</fullName>
    </submittedName>
</protein>
<keyword evidence="1" id="KW-0812">Transmembrane</keyword>
<evidence type="ECO:0000313" key="2">
    <source>
        <dbReference type="EMBL" id="EFO24111.1"/>
    </source>
</evidence>
<evidence type="ECO:0000256" key="1">
    <source>
        <dbReference type="SAM" id="Phobius"/>
    </source>
</evidence>
<gene>
    <name evidence="2" type="ORF">LOAG_04377</name>
</gene>
<accession>A0A1S0U2R5</accession>
<dbReference type="InParanoid" id="A0A1S0U2R5"/>
<keyword evidence="1" id="KW-1133">Transmembrane helix</keyword>